<dbReference type="GO" id="GO:0002224">
    <property type="term" value="P:toll-like receptor signaling pathway"/>
    <property type="evidence" value="ECO:0007669"/>
    <property type="project" value="TreeGrafter"/>
</dbReference>
<dbReference type="Ensembl" id="ENSPMGT00000006431.1">
    <property type="protein sequence ID" value="ENSPMGP00000006055.1"/>
    <property type="gene ID" value="ENSPMGG00000005092.1"/>
</dbReference>
<evidence type="ECO:0000313" key="19">
    <source>
        <dbReference type="Proteomes" id="UP000261520"/>
    </source>
</evidence>
<dbReference type="InterPro" id="IPR003591">
    <property type="entry name" value="Leu-rich_rpt_typical-subtyp"/>
</dbReference>
<dbReference type="Proteomes" id="UP000261520">
    <property type="component" value="Unplaced"/>
</dbReference>
<dbReference type="SMART" id="SM00365">
    <property type="entry name" value="LRR_SD22"/>
    <property type="match status" value="7"/>
</dbReference>
<keyword evidence="11 16" id="KW-0472">Membrane</keyword>
<dbReference type="PRINTS" id="PR01537">
    <property type="entry name" value="INTRLKN1R1F"/>
</dbReference>
<evidence type="ECO:0000256" key="11">
    <source>
        <dbReference type="ARBA" id="ARBA00023136"/>
    </source>
</evidence>
<dbReference type="Gene3D" id="3.40.50.10140">
    <property type="entry name" value="Toll/interleukin-1 receptor homology (TIR) domain"/>
    <property type="match status" value="1"/>
</dbReference>
<dbReference type="InterPro" id="IPR000157">
    <property type="entry name" value="TIR_dom"/>
</dbReference>
<evidence type="ECO:0000256" key="14">
    <source>
        <dbReference type="ARBA" id="ARBA00023198"/>
    </source>
</evidence>
<dbReference type="SMART" id="SM00255">
    <property type="entry name" value="TIR"/>
    <property type="match status" value="1"/>
</dbReference>
<evidence type="ECO:0000256" key="15">
    <source>
        <dbReference type="ARBA" id="ARBA00046288"/>
    </source>
</evidence>
<evidence type="ECO:0000256" key="16">
    <source>
        <dbReference type="SAM" id="Phobius"/>
    </source>
</evidence>
<dbReference type="FunFam" id="3.40.50.10140:FF:000003">
    <property type="entry name" value="Toll-like receptor 7"/>
    <property type="match status" value="1"/>
</dbReference>
<dbReference type="InterPro" id="IPR000483">
    <property type="entry name" value="Cys-rich_flank_reg_C"/>
</dbReference>
<reference evidence="18" key="2">
    <citation type="submission" date="2025-09" db="UniProtKB">
        <authorList>
            <consortium name="Ensembl"/>
        </authorList>
    </citation>
    <scope>IDENTIFICATION</scope>
</reference>
<keyword evidence="8" id="KW-0967">Endosome</keyword>
<evidence type="ECO:0000256" key="6">
    <source>
        <dbReference type="ARBA" id="ARBA00022729"/>
    </source>
</evidence>
<dbReference type="GO" id="GO:0006954">
    <property type="term" value="P:inflammatory response"/>
    <property type="evidence" value="ECO:0007669"/>
    <property type="project" value="UniProtKB-KW"/>
</dbReference>
<keyword evidence="10 16" id="KW-1133">Transmembrane helix</keyword>
<keyword evidence="7" id="KW-0677">Repeat</keyword>
<dbReference type="GO" id="GO:0005886">
    <property type="term" value="C:plasma membrane"/>
    <property type="evidence" value="ECO:0007669"/>
    <property type="project" value="TreeGrafter"/>
</dbReference>
<evidence type="ECO:0000256" key="7">
    <source>
        <dbReference type="ARBA" id="ARBA00022737"/>
    </source>
</evidence>
<keyword evidence="6" id="KW-0732">Signal</keyword>
<dbReference type="AlphaFoldDB" id="A0A3B3ZND0"/>
<dbReference type="SMART" id="SM00082">
    <property type="entry name" value="LRRCT"/>
    <property type="match status" value="1"/>
</dbReference>
<evidence type="ECO:0000256" key="1">
    <source>
        <dbReference type="ARBA" id="ARBA00004177"/>
    </source>
</evidence>
<evidence type="ECO:0000256" key="9">
    <source>
        <dbReference type="ARBA" id="ARBA00022859"/>
    </source>
</evidence>
<protein>
    <recommendedName>
        <fullName evidence="17">TIR domain-containing protein</fullName>
    </recommendedName>
</protein>
<organism evidence="18 19">
    <name type="scientific">Periophthalmus magnuspinnatus</name>
    <dbReference type="NCBI Taxonomy" id="409849"/>
    <lineage>
        <taxon>Eukaryota</taxon>
        <taxon>Metazoa</taxon>
        <taxon>Chordata</taxon>
        <taxon>Craniata</taxon>
        <taxon>Vertebrata</taxon>
        <taxon>Euteleostomi</taxon>
        <taxon>Actinopterygii</taxon>
        <taxon>Neopterygii</taxon>
        <taxon>Teleostei</taxon>
        <taxon>Neoteleostei</taxon>
        <taxon>Acanthomorphata</taxon>
        <taxon>Gobiaria</taxon>
        <taxon>Gobiiformes</taxon>
        <taxon>Gobioidei</taxon>
        <taxon>Gobiidae</taxon>
        <taxon>Oxudercinae</taxon>
        <taxon>Periophthalmus</taxon>
    </lineage>
</organism>
<dbReference type="InterPro" id="IPR032675">
    <property type="entry name" value="LRR_dom_sf"/>
</dbReference>
<dbReference type="PROSITE" id="PS51450">
    <property type="entry name" value="LRR"/>
    <property type="match status" value="4"/>
</dbReference>
<evidence type="ECO:0000256" key="5">
    <source>
        <dbReference type="ARBA" id="ARBA00022692"/>
    </source>
</evidence>
<dbReference type="Pfam" id="PF01582">
    <property type="entry name" value="TIR"/>
    <property type="match status" value="1"/>
</dbReference>
<evidence type="ECO:0000313" key="18">
    <source>
        <dbReference type="Ensembl" id="ENSPMGP00000006055.1"/>
    </source>
</evidence>
<evidence type="ECO:0000256" key="4">
    <source>
        <dbReference type="ARBA" id="ARBA00022614"/>
    </source>
</evidence>
<dbReference type="Gene3D" id="3.80.10.10">
    <property type="entry name" value="Ribonuclease Inhibitor"/>
    <property type="match status" value="1"/>
</dbReference>
<accession>A0A3B3ZND0</accession>
<evidence type="ECO:0000256" key="3">
    <source>
        <dbReference type="ARBA" id="ARBA00022588"/>
    </source>
</evidence>
<dbReference type="GO" id="GO:0038187">
    <property type="term" value="F:pattern recognition receptor activity"/>
    <property type="evidence" value="ECO:0007669"/>
    <property type="project" value="TreeGrafter"/>
</dbReference>
<keyword evidence="9" id="KW-0391">Immunity</keyword>
<dbReference type="GO" id="GO:0032755">
    <property type="term" value="P:positive regulation of interleukin-6 production"/>
    <property type="evidence" value="ECO:0007669"/>
    <property type="project" value="TreeGrafter"/>
</dbReference>
<dbReference type="InterPro" id="IPR026906">
    <property type="entry name" value="LRR_5"/>
</dbReference>
<dbReference type="SUPFAM" id="SSF52058">
    <property type="entry name" value="L domain-like"/>
    <property type="match status" value="2"/>
</dbReference>
<reference evidence="18" key="1">
    <citation type="submission" date="2025-08" db="UniProtKB">
        <authorList>
            <consortium name="Ensembl"/>
        </authorList>
    </citation>
    <scope>IDENTIFICATION</scope>
</reference>
<sequence length="1012" mass="117320">MHILLPLLPYTCKTIWMPRKFPCDVTECGSNVTFDCSMRHLKNISAVSDHIFPNATELNLTENAIPLISQDAFSKLFNLTVLDLRWVNRNKKVIIHKKAFMKLTNLQILRLSGIQLQNIPTHLPVSLQILELSENHIVSLDRQQLSAVENITKLWLPKNCFSDNPCDTSFKITDDAFENMTKLEHLDLALNNLTHVPKNLPSSLLKLNLETNRIEYISKDDFQGLHNLTHLLIQGNCPRCSNAPYPCVPCQNTTLRIDDHAFSDLTKLNTLNMGGNSLKYLSPFWFQNMTNLKTLLLPFNLLITAITGKQPWLKCLPKLEKLDLSFNYGLKSYPKTVNLSEDFVYLKSLVNLHLEAVVFKFIYAQSLKPLYQLKNLSSLNLGTNFIIQIAPDVFKNFSPLKLILLSENRLYPISVENAPHSNTQYYQKHNSISISPLTRRFPDYKVHRHVKEECYNAGNVLVLSRNNLFFISEEQFKGYKDIACLNLSHNGFSVALNGTEFSPLPNLTYLDLSFNKIDLAYNWAFKDLPKLEVLDISYNSHYFEAVGITHNLNFTLNLPVLRVLNMSYNNLNALTTKEIHSKSLSELQFQQNNLGELWRDKAYFNIFTHLTNLSVLDISYNNIKQIPQKMHKKFPQSLTQLIISHNLLPYFEWNMLKPFHKLQVLNLSHNSLSKLTFKSDNAPSLKVLDLSYNHIMKLEDRLLTVGAKLNTLYLNNNKLTIINQSSFASDLRSEMETLYIDNNPFQCTCDSLDFILWLERSTIKIPQLTTNVKCATPRMPKRPLLIYFDVQQCVNDIEAFNFYIVTSSFIFVFMFVTMAAHLLYWDAFYIFYLLKAKLKGYSPLHSTQNAYDAFVAYDTRDPYVSEWVMEKLVVKLEGEEQKSHPLCLEERDWFPGTPLLDNLSHSVRNSRKTLFVLTEDYVKSGMFKMTMYLAHQRLLEENVDVILVLMLEPVLQHSHFLRLRKRLCDKSVLVWPKTAAAQSWFWQNLKNIIKVDNECLYNKTYINYFTSK</sequence>
<comment type="similarity">
    <text evidence="2">Belongs to the Toll-like receptor family.</text>
</comment>
<dbReference type="SMART" id="SM00369">
    <property type="entry name" value="LRR_TYP"/>
    <property type="match status" value="13"/>
</dbReference>
<dbReference type="PANTHER" id="PTHR47410">
    <property type="entry name" value="TOLL-LIKE RECEPTOR 7-RELATED"/>
    <property type="match status" value="1"/>
</dbReference>
<keyword evidence="14" id="KW-0395">Inflammatory response</keyword>
<dbReference type="GO" id="GO:0051607">
    <property type="term" value="P:defense response to virus"/>
    <property type="evidence" value="ECO:0007669"/>
    <property type="project" value="TreeGrafter"/>
</dbReference>
<name>A0A3B3ZND0_9GOBI</name>
<dbReference type="GO" id="GO:1902533">
    <property type="term" value="P:positive regulation of intracellular signal transduction"/>
    <property type="evidence" value="ECO:0007669"/>
    <property type="project" value="UniProtKB-ARBA"/>
</dbReference>
<keyword evidence="4" id="KW-0433">Leucine-rich repeat</keyword>
<keyword evidence="13" id="KW-0325">Glycoprotein</keyword>
<comment type="subcellular location">
    <subcellularLocation>
        <location evidence="15">Endomembrane system</location>
        <topology evidence="15">Single-pass type I membrane protein</topology>
    </subcellularLocation>
    <subcellularLocation>
        <location evidence="1">Endosome</location>
    </subcellularLocation>
</comment>
<dbReference type="SUPFAM" id="SSF52200">
    <property type="entry name" value="Toll/Interleukin receptor TIR domain"/>
    <property type="match status" value="1"/>
</dbReference>
<keyword evidence="3" id="KW-0399">Innate immunity</keyword>
<dbReference type="Pfam" id="PF13855">
    <property type="entry name" value="LRR_8"/>
    <property type="match status" value="5"/>
</dbReference>
<evidence type="ECO:0000256" key="13">
    <source>
        <dbReference type="ARBA" id="ARBA00023180"/>
    </source>
</evidence>
<dbReference type="GO" id="GO:0045087">
    <property type="term" value="P:innate immune response"/>
    <property type="evidence" value="ECO:0007669"/>
    <property type="project" value="UniProtKB-KW"/>
</dbReference>
<feature type="transmembrane region" description="Helical" evidence="16">
    <location>
        <begin position="800"/>
        <end position="825"/>
    </location>
</feature>
<dbReference type="STRING" id="409849.ENSPMGP00000006055"/>
<dbReference type="GO" id="GO:0007249">
    <property type="term" value="P:canonical NF-kappaB signal transduction"/>
    <property type="evidence" value="ECO:0007669"/>
    <property type="project" value="TreeGrafter"/>
</dbReference>
<feature type="domain" description="TIR" evidence="17">
    <location>
        <begin position="849"/>
        <end position="993"/>
    </location>
</feature>
<evidence type="ECO:0000259" key="17">
    <source>
        <dbReference type="PROSITE" id="PS50104"/>
    </source>
</evidence>
<dbReference type="InterPro" id="IPR035897">
    <property type="entry name" value="Toll_tir_struct_dom_sf"/>
</dbReference>
<keyword evidence="5 16" id="KW-0812">Transmembrane</keyword>
<dbReference type="GO" id="GO:0005768">
    <property type="term" value="C:endosome"/>
    <property type="evidence" value="ECO:0007669"/>
    <property type="project" value="UniProtKB-SubCell"/>
</dbReference>
<dbReference type="PANTHER" id="PTHR47410:SF1">
    <property type="entry name" value="TOLL-LIKE RECEPTOR 8"/>
    <property type="match status" value="1"/>
</dbReference>
<dbReference type="Pfam" id="PF13306">
    <property type="entry name" value="LRR_5"/>
    <property type="match status" value="1"/>
</dbReference>
<proteinExistence type="inferred from homology"/>
<evidence type="ECO:0000256" key="2">
    <source>
        <dbReference type="ARBA" id="ARBA00009634"/>
    </source>
</evidence>
<keyword evidence="12" id="KW-0675">Receptor</keyword>
<dbReference type="InterPro" id="IPR001611">
    <property type="entry name" value="Leu-rich_rpt"/>
</dbReference>
<dbReference type="PROSITE" id="PS50104">
    <property type="entry name" value="TIR"/>
    <property type="match status" value="1"/>
</dbReference>
<evidence type="ECO:0000256" key="8">
    <source>
        <dbReference type="ARBA" id="ARBA00022753"/>
    </source>
</evidence>
<evidence type="ECO:0000256" key="10">
    <source>
        <dbReference type="ARBA" id="ARBA00022989"/>
    </source>
</evidence>
<keyword evidence="19" id="KW-1185">Reference proteome</keyword>
<evidence type="ECO:0000256" key="12">
    <source>
        <dbReference type="ARBA" id="ARBA00023170"/>
    </source>
</evidence>